<dbReference type="OMA" id="NYKEQAR"/>
<dbReference type="GO" id="GO:0005829">
    <property type="term" value="C:cytosol"/>
    <property type="evidence" value="ECO:0007669"/>
    <property type="project" value="TreeGrafter"/>
</dbReference>
<dbReference type="AlphaFoldDB" id="A0A672TF10"/>
<dbReference type="PANTHER" id="PTHR45948">
    <property type="entry name" value="DUAL SPECIFICITY PROTEIN PHOSPHATASE DDB_G0269404-RELATED"/>
    <property type="match status" value="1"/>
</dbReference>
<protein>
    <submittedName>
        <fullName evidence="7">Uncharacterized protein</fullName>
    </submittedName>
</protein>
<dbReference type="GO" id="GO:0004722">
    <property type="term" value="F:protein serine/threonine phosphatase activity"/>
    <property type="evidence" value="ECO:0007669"/>
    <property type="project" value="UniProtKB-EC"/>
</dbReference>
<dbReference type="PANTHER" id="PTHR45948:SF1">
    <property type="entry name" value="TYROSINE-PROTEIN PHOSPHATASE DOMAIN-CONTAINING PROTEIN"/>
    <property type="match status" value="1"/>
</dbReference>
<proteinExistence type="inferred from homology"/>
<comment type="catalytic activity">
    <reaction evidence="4">
        <text>O-phospho-L-seryl-[protein] + H2O = L-seryl-[protein] + phosphate</text>
        <dbReference type="Rhea" id="RHEA:20629"/>
        <dbReference type="Rhea" id="RHEA-COMP:9863"/>
        <dbReference type="Rhea" id="RHEA-COMP:11604"/>
        <dbReference type="ChEBI" id="CHEBI:15377"/>
        <dbReference type="ChEBI" id="CHEBI:29999"/>
        <dbReference type="ChEBI" id="CHEBI:43474"/>
        <dbReference type="ChEBI" id="CHEBI:83421"/>
        <dbReference type="EC" id="3.1.3.16"/>
    </reaction>
</comment>
<keyword evidence="3" id="KW-0904">Protein phosphatase</keyword>
<name>A0A672TF10_STRHB</name>
<evidence type="ECO:0000313" key="8">
    <source>
        <dbReference type="Proteomes" id="UP000472266"/>
    </source>
</evidence>
<dbReference type="Proteomes" id="UP000472266">
    <property type="component" value="Chromosome 13"/>
</dbReference>
<dbReference type="InParanoid" id="A0A672TF10"/>
<dbReference type="GeneTree" id="ENSGT00940000164598"/>
<dbReference type="GO" id="GO:0004725">
    <property type="term" value="F:protein tyrosine phosphatase activity"/>
    <property type="evidence" value="ECO:0007669"/>
    <property type="project" value="UniProtKB-EC"/>
</dbReference>
<comment type="similarity">
    <text evidence="1">Belongs to the protein-tyrosine phosphatase family. Non-receptor class dual specificity subfamily.</text>
</comment>
<evidence type="ECO:0000313" key="7">
    <source>
        <dbReference type="Ensembl" id="ENSSHBP00005000413.1"/>
    </source>
</evidence>
<dbReference type="Ensembl" id="ENSSHBT00005000513.1">
    <property type="protein sequence ID" value="ENSSHBP00005000413.1"/>
    <property type="gene ID" value="ENSSHBG00005000397.1"/>
</dbReference>
<dbReference type="GO" id="GO:0007165">
    <property type="term" value="P:signal transduction"/>
    <property type="evidence" value="ECO:0007669"/>
    <property type="project" value="TreeGrafter"/>
</dbReference>
<reference evidence="7 8" key="1">
    <citation type="submission" date="2019-11" db="EMBL/GenBank/DDBJ databases">
        <title>Strigops habroptila (kakapo) genome, bStrHab1, primary haplotype, v2.</title>
        <authorList>
            <person name="Jarvis E.D."/>
            <person name="Howard J."/>
            <person name="Rhie A."/>
            <person name="Phillippy A."/>
            <person name="Korlach J."/>
            <person name="Digby A."/>
            <person name="Iorns D."/>
            <person name="Eason D."/>
            <person name="Robertson B."/>
            <person name="Raemaekers T."/>
            <person name="Howe K."/>
            <person name="Lewin H."/>
            <person name="Damas J."/>
            <person name="Hastie A."/>
            <person name="Tracey A."/>
            <person name="Chow W."/>
            <person name="Fedrigo O."/>
        </authorList>
    </citation>
    <scope>NUCLEOTIDE SEQUENCE [LARGE SCALE GENOMIC DNA]</scope>
</reference>
<keyword evidence="8" id="KW-1185">Reference proteome</keyword>
<evidence type="ECO:0000256" key="3">
    <source>
        <dbReference type="ARBA" id="ARBA00022912"/>
    </source>
</evidence>
<evidence type="ECO:0000256" key="5">
    <source>
        <dbReference type="ARBA" id="ARBA00048336"/>
    </source>
</evidence>
<organism evidence="7 8">
    <name type="scientific">Strigops habroptila</name>
    <name type="common">Kakapo</name>
    <dbReference type="NCBI Taxonomy" id="2489341"/>
    <lineage>
        <taxon>Eukaryota</taxon>
        <taxon>Metazoa</taxon>
        <taxon>Chordata</taxon>
        <taxon>Craniata</taxon>
        <taxon>Vertebrata</taxon>
        <taxon>Euteleostomi</taxon>
        <taxon>Archelosauria</taxon>
        <taxon>Archosauria</taxon>
        <taxon>Dinosauria</taxon>
        <taxon>Saurischia</taxon>
        <taxon>Theropoda</taxon>
        <taxon>Coelurosauria</taxon>
        <taxon>Aves</taxon>
        <taxon>Neognathae</taxon>
        <taxon>Neoaves</taxon>
        <taxon>Telluraves</taxon>
        <taxon>Australaves</taxon>
        <taxon>Psittaciformes</taxon>
        <taxon>Psittacidae</taxon>
        <taxon>Strigops</taxon>
    </lineage>
</organism>
<comment type="catalytic activity">
    <reaction evidence="6">
        <text>O-phospho-L-tyrosyl-[protein] + H2O = L-tyrosyl-[protein] + phosphate</text>
        <dbReference type="Rhea" id="RHEA:10684"/>
        <dbReference type="Rhea" id="RHEA-COMP:10136"/>
        <dbReference type="Rhea" id="RHEA-COMP:20101"/>
        <dbReference type="ChEBI" id="CHEBI:15377"/>
        <dbReference type="ChEBI" id="CHEBI:43474"/>
        <dbReference type="ChEBI" id="CHEBI:46858"/>
        <dbReference type="ChEBI" id="CHEBI:61978"/>
        <dbReference type="EC" id="3.1.3.48"/>
    </reaction>
</comment>
<comment type="catalytic activity">
    <reaction evidence="5">
        <text>O-phospho-L-threonyl-[protein] + H2O = L-threonyl-[protein] + phosphate</text>
        <dbReference type="Rhea" id="RHEA:47004"/>
        <dbReference type="Rhea" id="RHEA-COMP:11060"/>
        <dbReference type="Rhea" id="RHEA-COMP:11605"/>
        <dbReference type="ChEBI" id="CHEBI:15377"/>
        <dbReference type="ChEBI" id="CHEBI:30013"/>
        <dbReference type="ChEBI" id="CHEBI:43474"/>
        <dbReference type="ChEBI" id="CHEBI:61977"/>
        <dbReference type="EC" id="3.1.3.16"/>
    </reaction>
</comment>
<evidence type="ECO:0000256" key="1">
    <source>
        <dbReference type="ARBA" id="ARBA00008601"/>
    </source>
</evidence>
<evidence type="ECO:0000256" key="6">
    <source>
        <dbReference type="ARBA" id="ARBA00051722"/>
    </source>
</evidence>
<reference evidence="7" key="2">
    <citation type="submission" date="2025-08" db="UniProtKB">
        <authorList>
            <consortium name="Ensembl"/>
        </authorList>
    </citation>
    <scope>IDENTIFICATION</scope>
</reference>
<evidence type="ECO:0000256" key="2">
    <source>
        <dbReference type="ARBA" id="ARBA00022801"/>
    </source>
</evidence>
<accession>A0A672TF10</accession>
<evidence type="ECO:0000256" key="4">
    <source>
        <dbReference type="ARBA" id="ARBA00047761"/>
    </source>
</evidence>
<reference evidence="7" key="3">
    <citation type="submission" date="2025-09" db="UniProtKB">
        <authorList>
            <consortium name="Ensembl"/>
        </authorList>
    </citation>
    <scope>IDENTIFICATION</scope>
</reference>
<keyword evidence="2" id="KW-0378">Hydrolase</keyword>
<sequence length="99" mass="11555">MTVTELGWEHCLAATKAVRSYVSPNFGFQQEYKVTLLQEYRAWIHHDYGRNPFKDQEELQSLLAWQEQRQKEQQLGSRSCSWLHLPTLPLADSSVYTPG</sequence>